<sequence length="233" mass="26684">MGISVYEGNIFTTKCQTIVNTVNCVGVMGAGIALECKLRYPEMYEKYVSLCNQQMINIGALWLYKSPERWILNFPTKKHWKDPSREEYLHKGLQKFLVTYEEKGIETIAFPLLGAQHGGIDKERSQEIMESYLRKCSIPVEIYLYDPMAPDDLFDRFKTTISSMTIAEIKNATGLRANYVEHVLDALNNPSIRQLNCLARVKGIGEGTLQKLFAFAREQMQSSRRLVQQSLEL</sequence>
<dbReference type="Proteomes" id="UP000663651">
    <property type="component" value="Chromosome"/>
</dbReference>
<organism evidence="3 4">
    <name type="scientific">Geobacter benzoatilyticus</name>
    <dbReference type="NCBI Taxonomy" id="2815309"/>
    <lineage>
        <taxon>Bacteria</taxon>
        <taxon>Pseudomonadati</taxon>
        <taxon>Thermodesulfobacteriota</taxon>
        <taxon>Desulfuromonadia</taxon>
        <taxon>Geobacterales</taxon>
        <taxon>Geobacteraceae</taxon>
        <taxon>Geobacter</taxon>
    </lineage>
</organism>
<dbReference type="InterPro" id="IPR043472">
    <property type="entry name" value="Macro_dom-like"/>
</dbReference>
<evidence type="ECO:0000259" key="2">
    <source>
        <dbReference type="PROSITE" id="PS51154"/>
    </source>
</evidence>
<dbReference type="InterPro" id="IPR002589">
    <property type="entry name" value="Macro_dom"/>
</dbReference>
<evidence type="ECO:0000313" key="4">
    <source>
        <dbReference type="Proteomes" id="UP000663651"/>
    </source>
</evidence>
<comment type="catalytic activity">
    <reaction evidence="1">
        <text>an N-(ADP-alpha-D-ribosyl)-thymidine in DNA + H2O = a thymidine in DNA + ADP-D-ribose</text>
        <dbReference type="Rhea" id="RHEA:71655"/>
        <dbReference type="Rhea" id="RHEA-COMP:13556"/>
        <dbReference type="Rhea" id="RHEA-COMP:18051"/>
        <dbReference type="ChEBI" id="CHEBI:15377"/>
        <dbReference type="ChEBI" id="CHEBI:57967"/>
        <dbReference type="ChEBI" id="CHEBI:137386"/>
        <dbReference type="ChEBI" id="CHEBI:191199"/>
    </reaction>
    <physiologicalReaction direction="left-to-right" evidence="1">
        <dbReference type="Rhea" id="RHEA:71656"/>
    </physiologicalReaction>
</comment>
<gene>
    <name evidence="3" type="ORF">JZM60_05060</name>
</gene>
<dbReference type="PROSITE" id="PS51154">
    <property type="entry name" value="MACRO"/>
    <property type="match status" value="1"/>
</dbReference>
<evidence type="ECO:0000313" key="3">
    <source>
        <dbReference type="EMBL" id="QSV46652.1"/>
    </source>
</evidence>
<proteinExistence type="predicted"/>
<dbReference type="RefSeq" id="WP_207164431.1">
    <property type="nucleotide sequence ID" value="NZ_CP071382.1"/>
</dbReference>
<dbReference type="SUPFAM" id="SSF52949">
    <property type="entry name" value="Macro domain-like"/>
    <property type="match status" value="1"/>
</dbReference>
<dbReference type="Pfam" id="PF01661">
    <property type="entry name" value="Macro"/>
    <property type="match status" value="1"/>
</dbReference>
<keyword evidence="4" id="KW-1185">Reference proteome</keyword>
<protein>
    <submittedName>
        <fullName evidence="3">Macro domain-containing protein</fullName>
    </submittedName>
</protein>
<dbReference type="PANTHER" id="PTHR12521:SF0">
    <property type="entry name" value="ADP-RIBOSE GLYCOHYDROLASE OARD1"/>
    <property type="match status" value="1"/>
</dbReference>
<reference evidence="3 4" key="1">
    <citation type="submission" date="2021-03" db="EMBL/GenBank/DDBJ databases">
        <title>Geobacter metallireducens gen. nov. sp. nov., a microorganism capable of coupling the complete oxidation of organic compounds to the reduction of iron and other metals.</title>
        <authorList>
            <person name="Li Y."/>
        </authorList>
    </citation>
    <scope>NUCLEOTIDE SEQUENCE [LARGE SCALE GENOMIC DNA]</scope>
    <source>
        <strain evidence="3 4">Jerry-YX</strain>
    </source>
</reference>
<dbReference type="InterPro" id="IPR050892">
    <property type="entry name" value="ADP-ribose_metab_enzymes"/>
</dbReference>
<dbReference type="Gene3D" id="3.40.220.10">
    <property type="entry name" value="Leucine Aminopeptidase, subunit E, domain 1"/>
    <property type="match status" value="1"/>
</dbReference>
<feature type="domain" description="Macro" evidence="2">
    <location>
        <begin position="1"/>
        <end position="161"/>
    </location>
</feature>
<name>A0ABX7Q626_9BACT</name>
<dbReference type="SMART" id="SM00506">
    <property type="entry name" value="A1pp"/>
    <property type="match status" value="1"/>
</dbReference>
<dbReference type="PANTHER" id="PTHR12521">
    <property type="entry name" value="PROTEIN C6ORF130"/>
    <property type="match status" value="1"/>
</dbReference>
<accession>A0ABX7Q626</accession>
<dbReference type="EMBL" id="CP071382">
    <property type="protein sequence ID" value="QSV46652.1"/>
    <property type="molecule type" value="Genomic_DNA"/>
</dbReference>
<evidence type="ECO:0000256" key="1">
    <source>
        <dbReference type="ARBA" id="ARBA00035885"/>
    </source>
</evidence>